<sequence>MVTHGRYNVGYESAWRDPIPAMATGRRSTITIMSNTSPIPVLRGSRGTVLRAQGTTLFLGRPHEEVRIPLVAIERIRAEGRSVTIELIAKAGVTPAVHRVGGVSEAAARVFAEAVNRALHERAEEDVVVDGSGLVVTRVLTESPAERRQRVVRRAVLTVALVIVALALTVGLREGGLSGVLLAVATLIQGAIAAVAIAGGGAGMWAAFRGWYLTRHGITVEAKNAADTPDRLGSSGTYVYTDTAGVSRTVGGSTGAESIQVAYDPQDPKKAVVQRSRRRTVVYIVLSLGCLCLGFALGGVVITALITS</sequence>
<feature type="transmembrane region" description="Helical" evidence="1">
    <location>
        <begin position="179"/>
        <end position="208"/>
    </location>
</feature>
<name>A0A919B021_9ACTN</name>
<dbReference type="AlphaFoldDB" id="A0A919B021"/>
<proteinExistence type="predicted"/>
<comment type="caution">
    <text evidence="2">The sequence shown here is derived from an EMBL/GenBank/DDBJ whole genome shotgun (WGS) entry which is preliminary data.</text>
</comment>
<feature type="transmembrane region" description="Helical" evidence="1">
    <location>
        <begin position="280"/>
        <end position="306"/>
    </location>
</feature>
<organism evidence="2 3">
    <name type="scientific">Streptomyces fumanus</name>
    <dbReference type="NCBI Taxonomy" id="67302"/>
    <lineage>
        <taxon>Bacteria</taxon>
        <taxon>Bacillati</taxon>
        <taxon>Actinomycetota</taxon>
        <taxon>Actinomycetes</taxon>
        <taxon>Kitasatosporales</taxon>
        <taxon>Streptomycetaceae</taxon>
        <taxon>Streptomyces</taxon>
    </lineage>
</organism>
<reference evidence="2" key="1">
    <citation type="journal article" date="2014" name="Int. J. Syst. Evol. Microbiol.">
        <title>Complete genome sequence of Corynebacterium casei LMG S-19264T (=DSM 44701T), isolated from a smear-ripened cheese.</title>
        <authorList>
            <consortium name="US DOE Joint Genome Institute (JGI-PGF)"/>
            <person name="Walter F."/>
            <person name="Albersmeier A."/>
            <person name="Kalinowski J."/>
            <person name="Ruckert C."/>
        </authorList>
    </citation>
    <scope>NUCLEOTIDE SEQUENCE</scope>
    <source>
        <strain evidence="2">JCM 4477</strain>
    </source>
</reference>
<protein>
    <submittedName>
        <fullName evidence="2">Uncharacterized protein</fullName>
    </submittedName>
</protein>
<accession>A0A919B021</accession>
<reference evidence="2" key="2">
    <citation type="submission" date="2020-09" db="EMBL/GenBank/DDBJ databases">
        <authorList>
            <person name="Sun Q."/>
            <person name="Ohkuma M."/>
        </authorList>
    </citation>
    <scope>NUCLEOTIDE SEQUENCE</scope>
    <source>
        <strain evidence="2">JCM 4477</strain>
    </source>
</reference>
<evidence type="ECO:0000313" key="3">
    <source>
        <dbReference type="Proteomes" id="UP000630718"/>
    </source>
</evidence>
<keyword evidence="1" id="KW-0472">Membrane</keyword>
<gene>
    <name evidence="2" type="ORF">GCM10018772_71080</name>
</gene>
<keyword evidence="3" id="KW-1185">Reference proteome</keyword>
<keyword evidence="1" id="KW-0812">Transmembrane</keyword>
<evidence type="ECO:0000256" key="1">
    <source>
        <dbReference type="SAM" id="Phobius"/>
    </source>
</evidence>
<feature type="transmembrane region" description="Helical" evidence="1">
    <location>
        <begin position="155"/>
        <end position="173"/>
    </location>
</feature>
<dbReference type="Proteomes" id="UP000630718">
    <property type="component" value="Unassembled WGS sequence"/>
</dbReference>
<dbReference type="EMBL" id="BNBI01000028">
    <property type="protein sequence ID" value="GHF35517.1"/>
    <property type="molecule type" value="Genomic_DNA"/>
</dbReference>
<evidence type="ECO:0000313" key="2">
    <source>
        <dbReference type="EMBL" id="GHF35517.1"/>
    </source>
</evidence>
<keyword evidence="1" id="KW-1133">Transmembrane helix</keyword>